<dbReference type="Proteomes" id="UP000030747">
    <property type="component" value="Unassembled WGS sequence"/>
</dbReference>
<feature type="non-terminal residue" evidence="1">
    <location>
        <position position="408"/>
    </location>
</feature>
<protein>
    <submittedName>
        <fullName evidence="1">Uncharacterized protein</fullName>
    </submittedName>
</protein>
<dbReference type="EMBL" id="HG677772">
    <property type="protein sequence ID" value="CDJ44885.1"/>
    <property type="molecule type" value="Genomic_DNA"/>
</dbReference>
<sequence length="408" mass="43981">MCGAWGVCLLSGVDLRRHFYALYVPNSASAGDRPFPLFIRARGQVETPSPSSIYLATLAETPCGGSAVGKPTEVREAFGRHAADPKFFVAEEVTVSSEVEKASSSSSLEVCLLRGDKMVSLGFAHVGRALSYRLEVFQGGPQGPPGVPEGTFTMSVAKFSALGLHWGASSSSCFEKETVGKVFLEGDFPKALSFWVGDNAIRAWSSSRSRPAPQRLAFFRAPGARALAVHANRDRVAFYVVGRRQLGGGQLGLAGYDLTQPQHLDQLSPFAAAEAALQAPQALALLQTETDCFLLVSDSKRRQLLLFSSSLQLLEARGAWPGLARPLEAPMGLFCVETPERTVSSLFDCYVADETAHRLLLLQYDVSTVSSVFVSEVSSSATSSQKLARPQHVVAYPYKGYTLLYVAE</sequence>
<dbReference type="VEuPathDB" id="ToxoDB:ETH2_1510800"/>
<reference evidence="1" key="2">
    <citation type="submission" date="2013-10" db="EMBL/GenBank/DDBJ databases">
        <authorList>
            <person name="Aslett M."/>
        </authorList>
    </citation>
    <scope>NUCLEOTIDE SEQUENCE [LARGE SCALE GENOMIC DNA]</scope>
    <source>
        <strain evidence="1">Houghton</strain>
    </source>
</reference>
<gene>
    <name evidence="1" type="ORF">ETH_00038690</name>
</gene>
<keyword evidence="2" id="KW-1185">Reference proteome</keyword>
<evidence type="ECO:0000313" key="2">
    <source>
        <dbReference type="Proteomes" id="UP000030747"/>
    </source>
</evidence>
<evidence type="ECO:0000313" key="1">
    <source>
        <dbReference type="EMBL" id="CDJ44885.1"/>
    </source>
</evidence>
<reference evidence="1" key="1">
    <citation type="submission" date="2013-10" db="EMBL/GenBank/DDBJ databases">
        <title>Genomic analysis of the causative agents of coccidiosis in chickens.</title>
        <authorList>
            <person name="Reid A.J."/>
            <person name="Blake D."/>
            <person name="Billington K."/>
            <person name="Browne H."/>
            <person name="Dunn M."/>
            <person name="Hung S."/>
            <person name="Kawahara F."/>
            <person name="Miranda-Saavedra D."/>
            <person name="Mourier T."/>
            <person name="Nagra H."/>
            <person name="Otto T.D."/>
            <person name="Rawlings N."/>
            <person name="Sanchez A."/>
            <person name="Sanders M."/>
            <person name="Subramaniam C."/>
            <person name="Tay Y."/>
            <person name="Dear P."/>
            <person name="Doerig C."/>
            <person name="Gruber A."/>
            <person name="Parkinson J."/>
            <person name="Shirley M."/>
            <person name="Wan K.L."/>
            <person name="Berriman M."/>
            <person name="Tomley F."/>
            <person name="Pain A."/>
        </authorList>
    </citation>
    <scope>NUCLEOTIDE SEQUENCE [LARGE SCALE GENOMIC DNA]</scope>
    <source>
        <strain evidence="1">Houghton</strain>
    </source>
</reference>
<dbReference type="GeneID" id="25256779"/>
<name>U6LAU8_EIMTE</name>
<dbReference type="VEuPathDB" id="ToxoDB:ETH_00038690"/>
<proteinExistence type="predicted"/>
<accession>U6LAU8</accession>
<dbReference type="RefSeq" id="XP_013235632.1">
    <property type="nucleotide sequence ID" value="XM_013380178.1"/>
</dbReference>
<dbReference type="AlphaFoldDB" id="U6LAU8"/>
<organism evidence="1 2">
    <name type="scientific">Eimeria tenella</name>
    <name type="common">Coccidian parasite</name>
    <dbReference type="NCBI Taxonomy" id="5802"/>
    <lineage>
        <taxon>Eukaryota</taxon>
        <taxon>Sar</taxon>
        <taxon>Alveolata</taxon>
        <taxon>Apicomplexa</taxon>
        <taxon>Conoidasida</taxon>
        <taxon>Coccidia</taxon>
        <taxon>Eucoccidiorida</taxon>
        <taxon>Eimeriorina</taxon>
        <taxon>Eimeriidae</taxon>
        <taxon>Eimeria</taxon>
    </lineage>
</organism>